<dbReference type="InterPro" id="IPR038717">
    <property type="entry name" value="Tc1-like_DDE_dom"/>
</dbReference>
<organism evidence="3">
    <name type="scientific">uncultured Microcoleus sp</name>
    <dbReference type="NCBI Taxonomy" id="259945"/>
    <lineage>
        <taxon>Bacteria</taxon>
        <taxon>Bacillati</taxon>
        <taxon>Cyanobacteriota</taxon>
        <taxon>Cyanophyceae</taxon>
        <taxon>Oscillatoriophycideae</taxon>
        <taxon>Oscillatoriales</taxon>
        <taxon>Microcoleaceae</taxon>
        <taxon>Microcoleus</taxon>
        <taxon>environmental samples</taxon>
    </lineage>
</organism>
<gene>
    <name evidence="3" type="ORF">AVDCRST_MAG84-5125</name>
</gene>
<dbReference type="GO" id="GO:0003676">
    <property type="term" value="F:nucleic acid binding"/>
    <property type="evidence" value="ECO:0007669"/>
    <property type="project" value="InterPro"/>
</dbReference>
<dbReference type="AlphaFoldDB" id="A0A6J4NGB7"/>
<dbReference type="Pfam" id="PF13358">
    <property type="entry name" value="DDE_3"/>
    <property type="match status" value="1"/>
</dbReference>
<feature type="domain" description="Tc1-like transposase DDE" evidence="2">
    <location>
        <begin position="91"/>
        <end position="179"/>
    </location>
</feature>
<dbReference type="InterPro" id="IPR036397">
    <property type="entry name" value="RNaseH_sf"/>
</dbReference>
<accession>A0A6J4NGB7</accession>
<evidence type="ECO:0000256" key="1">
    <source>
        <dbReference type="SAM" id="MobiDB-lite"/>
    </source>
</evidence>
<dbReference type="EMBL" id="CADCTZ010001151">
    <property type="protein sequence ID" value="CAA9381968.1"/>
    <property type="molecule type" value="Genomic_DNA"/>
</dbReference>
<feature type="compositionally biased region" description="Basic residues" evidence="1">
    <location>
        <begin position="210"/>
        <end position="223"/>
    </location>
</feature>
<evidence type="ECO:0000313" key="3">
    <source>
        <dbReference type="EMBL" id="CAA9381968.1"/>
    </source>
</evidence>
<proteinExistence type="predicted"/>
<name>A0A6J4NGB7_9CYAN</name>
<reference evidence="3" key="1">
    <citation type="submission" date="2020-02" db="EMBL/GenBank/DDBJ databases">
        <authorList>
            <person name="Meier V. D."/>
        </authorList>
    </citation>
    <scope>NUCLEOTIDE SEQUENCE</scope>
    <source>
        <strain evidence="3">AVDCRST_MAG84</strain>
    </source>
</reference>
<sequence>MNLAVWTQDEAGPFQTVPMPGQSWQQSGSGQCQEHQYVRNGAVKLLTLFCPSSGEVRAKGVTNCPNTVLHPWLKSELTKVLAGLPPSAATAVLEPDVNHQQWASWQDGLQIRITLAAELPPLRMLLVLDNLTGHKTPTFVLWLFANGIMPLYTPLSGSWLNMCESVQRIIKRRALECQHPQSTGEIIRLLEATVTGWNREPTAFEWGGKRAARRERSRQRRHSLGGSGAVAKRTMRNRRTLSEQWLSNCQMTH</sequence>
<dbReference type="Gene3D" id="3.30.420.10">
    <property type="entry name" value="Ribonuclease H-like superfamily/Ribonuclease H"/>
    <property type="match status" value="1"/>
</dbReference>
<feature type="region of interest" description="Disordered" evidence="1">
    <location>
        <begin position="208"/>
        <end position="233"/>
    </location>
</feature>
<evidence type="ECO:0000259" key="2">
    <source>
        <dbReference type="Pfam" id="PF13358"/>
    </source>
</evidence>
<protein>
    <recommendedName>
        <fullName evidence="2">Tc1-like transposase DDE domain-containing protein</fullName>
    </recommendedName>
</protein>